<sequence>MKKELEQLLSQNDEFLVEGRLNKNKLADLARKYDSGLINTLMTDPKISEHFFSKIQKGVLVFKKRYFSAVFEQ</sequence>
<accession>A0A380JG07</accession>
<feature type="domain" description="Type III restriction/modification enzyme methylation subunit" evidence="1">
    <location>
        <begin position="34"/>
        <end position="71"/>
    </location>
</feature>
<evidence type="ECO:0000259" key="1">
    <source>
        <dbReference type="Pfam" id="PF12564"/>
    </source>
</evidence>
<reference evidence="2 3" key="1">
    <citation type="submission" date="2018-06" db="EMBL/GenBank/DDBJ databases">
        <authorList>
            <consortium name="Pathogen Informatics"/>
            <person name="Doyle S."/>
        </authorList>
    </citation>
    <scope>NUCLEOTIDE SEQUENCE [LARGE SCALE GENOMIC DNA]</scope>
    <source>
        <strain evidence="3">NCTC 11391</strain>
    </source>
</reference>
<keyword evidence="3" id="KW-1185">Reference proteome</keyword>
<dbReference type="RefSeq" id="WP_002997319.1">
    <property type="nucleotide sequence ID" value="NZ_UHFA01000002.1"/>
</dbReference>
<keyword evidence="2" id="KW-0808">Transferase</keyword>
<dbReference type="EMBL" id="UHFA01000002">
    <property type="protein sequence ID" value="SUN36676.1"/>
    <property type="molecule type" value="Genomic_DNA"/>
</dbReference>
<organism evidence="2 3">
    <name type="scientific">Streptococcus downei MFe28</name>
    <dbReference type="NCBI Taxonomy" id="764290"/>
    <lineage>
        <taxon>Bacteria</taxon>
        <taxon>Bacillati</taxon>
        <taxon>Bacillota</taxon>
        <taxon>Bacilli</taxon>
        <taxon>Lactobacillales</taxon>
        <taxon>Streptococcaceae</taxon>
        <taxon>Streptococcus</taxon>
    </lineage>
</organism>
<dbReference type="Proteomes" id="UP000254082">
    <property type="component" value="Unassembled WGS sequence"/>
</dbReference>
<evidence type="ECO:0000313" key="2">
    <source>
        <dbReference type="EMBL" id="SUN36676.1"/>
    </source>
</evidence>
<dbReference type="GO" id="GO:0032259">
    <property type="term" value="P:methylation"/>
    <property type="evidence" value="ECO:0007669"/>
    <property type="project" value="UniProtKB-KW"/>
</dbReference>
<dbReference type="Pfam" id="PF12564">
    <property type="entry name" value="TypeIII_RM_meth"/>
    <property type="match status" value="1"/>
</dbReference>
<name>A0A380JG07_STRDO</name>
<dbReference type="GO" id="GO:0008168">
    <property type="term" value="F:methyltransferase activity"/>
    <property type="evidence" value="ECO:0007669"/>
    <property type="project" value="UniProtKB-KW"/>
</dbReference>
<keyword evidence="2" id="KW-0489">Methyltransferase</keyword>
<dbReference type="InterPro" id="IPR022221">
    <property type="entry name" value="TypeIII_RM_meth"/>
</dbReference>
<gene>
    <name evidence="2" type="ORF">NCTC11391_01675</name>
</gene>
<evidence type="ECO:0000313" key="3">
    <source>
        <dbReference type="Proteomes" id="UP000254082"/>
    </source>
</evidence>
<proteinExistence type="predicted"/>
<protein>
    <submittedName>
        <fullName evidence="2">Putative type III restriction/modification system modification methylase</fullName>
    </submittedName>
</protein>
<dbReference type="AlphaFoldDB" id="A0A380JG07"/>